<evidence type="ECO:0000313" key="2">
    <source>
        <dbReference type="EMBL" id="HIZ31040.1"/>
    </source>
</evidence>
<accession>A0A9D2IZ54</accession>
<gene>
    <name evidence="2" type="ORF">H9813_07430</name>
</gene>
<keyword evidence="1" id="KW-0472">Membrane</keyword>
<sequence>MPLFSGILALLAISLYCAVLARRFRLDAGLLALPVIAGGSVWMCLAGMAGLLKAGGWVFYLAAAALAAWLIFKKELAETLKALLTPGFMVFLLAAAFFLAVFAVTRPMFTQTDEFSLWGSAAKLTKLQDMLHPGAPGNLLARTATPALMLVAYLFQFFGQGFSEWSAYFAIDALLAAAVAAVASLPKGSKSGTAVVAACGFLVPYFFSAPSLGGISNIYLSFMGDLPLGFVFGASLCVYFSLRERPAAALALTALLAAFLVLTKDVGLAYGCIVVGLVCADRLFCAPKRKITRRLRDTLLAALTILPGGVAYLGWSRYVAAVTGLGKTTVGSEIHEVTQGQAMAEGVAQLLGFMEPTEKFAQVRDAVFASPFTIPVCLLGGGALALALIWLVLAAAALAAPKGERLRPVCLGVFGTLALGAFLIFHLFLYVYNFRETDAANLQDYIRYIGPYYMGFFLMALGLAARYAAADLRWAKLAGAVPAGVLAGFCVLIAWRGMPTAGFWNYPHSVYSVRQDVKQRAETVNDLLDWEDTVLLISQGDTAIRWNYYGFELNATLARGFGGFGYGHEDDYNWDTTHMNIVSPEAAGEGVPEVYSYQTVADAEDLRLFLLDKKYTHVLVDASDDYIADVIGPAFGCEGLPDDKPAEPVLLAIEYDGDTVRWSRVEGGAA</sequence>
<feature type="transmembrane region" description="Helical" evidence="1">
    <location>
        <begin position="298"/>
        <end position="315"/>
    </location>
</feature>
<evidence type="ECO:0000313" key="3">
    <source>
        <dbReference type="Proteomes" id="UP000824035"/>
    </source>
</evidence>
<keyword evidence="1" id="KW-1133">Transmembrane helix</keyword>
<name>A0A9D2IZ54_9FIRM</name>
<feature type="transmembrane region" description="Helical" evidence="1">
    <location>
        <begin position="409"/>
        <end position="432"/>
    </location>
</feature>
<keyword evidence="1" id="KW-0812">Transmembrane</keyword>
<comment type="caution">
    <text evidence="2">The sequence shown here is derived from an EMBL/GenBank/DDBJ whole genome shotgun (WGS) entry which is preliminary data.</text>
</comment>
<feature type="transmembrane region" description="Helical" evidence="1">
    <location>
        <begin position="139"/>
        <end position="159"/>
    </location>
</feature>
<feature type="transmembrane region" description="Helical" evidence="1">
    <location>
        <begin position="218"/>
        <end position="240"/>
    </location>
</feature>
<feature type="transmembrane region" description="Helical" evidence="1">
    <location>
        <begin position="452"/>
        <end position="470"/>
    </location>
</feature>
<feature type="transmembrane region" description="Helical" evidence="1">
    <location>
        <begin position="57"/>
        <end position="72"/>
    </location>
</feature>
<feature type="transmembrane region" description="Helical" evidence="1">
    <location>
        <begin position="31"/>
        <end position="52"/>
    </location>
</feature>
<feature type="transmembrane region" description="Helical" evidence="1">
    <location>
        <begin position="192"/>
        <end position="212"/>
    </location>
</feature>
<dbReference type="EMBL" id="DXBV01000071">
    <property type="protein sequence ID" value="HIZ31040.1"/>
    <property type="molecule type" value="Genomic_DNA"/>
</dbReference>
<feature type="transmembrane region" description="Helical" evidence="1">
    <location>
        <begin position="372"/>
        <end position="397"/>
    </location>
</feature>
<feature type="transmembrane region" description="Helical" evidence="1">
    <location>
        <begin position="84"/>
        <end position="104"/>
    </location>
</feature>
<reference evidence="2" key="1">
    <citation type="journal article" date="2021" name="PeerJ">
        <title>Extensive microbial diversity within the chicken gut microbiome revealed by metagenomics and culture.</title>
        <authorList>
            <person name="Gilroy R."/>
            <person name="Ravi A."/>
            <person name="Getino M."/>
            <person name="Pursley I."/>
            <person name="Horton D.L."/>
            <person name="Alikhan N.F."/>
            <person name="Baker D."/>
            <person name="Gharbi K."/>
            <person name="Hall N."/>
            <person name="Watson M."/>
            <person name="Adriaenssens E.M."/>
            <person name="Foster-Nyarko E."/>
            <person name="Jarju S."/>
            <person name="Secka A."/>
            <person name="Antonio M."/>
            <person name="Oren A."/>
            <person name="Chaudhuri R.R."/>
            <person name="La Ragione R."/>
            <person name="Hildebrand F."/>
            <person name="Pallen M.J."/>
        </authorList>
    </citation>
    <scope>NUCLEOTIDE SEQUENCE</scope>
    <source>
        <strain evidence="2">ChiGjej4B4-18154</strain>
    </source>
</reference>
<proteinExistence type="predicted"/>
<evidence type="ECO:0000256" key="1">
    <source>
        <dbReference type="SAM" id="Phobius"/>
    </source>
</evidence>
<organism evidence="2 3">
    <name type="scientific">Candidatus Allofournierella merdipullorum</name>
    <dbReference type="NCBI Taxonomy" id="2838595"/>
    <lineage>
        <taxon>Bacteria</taxon>
        <taxon>Bacillati</taxon>
        <taxon>Bacillota</taxon>
        <taxon>Clostridia</taxon>
        <taxon>Eubacteriales</taxon>
        <taxon>Oscillospiraceae</taxon>
        <taxon>Allofournierella</taxon>
    </lineage>
</organism>
<protein>
    <submittedName>
        <fullName evidence="2">Uncharacterized protein</fullName>
    </submittedName>
</protein>
<feature type="transmembrane region" description="Helical" evidence="1">
    <location>
        <begin position="477"/>
        <end position="495"/>
    </location>
</feature>
<feature type="transmembrane region" description="Helical" evidence="1">
    <location>
        <begin position="268"/>
        <end position="286"/>
    </location>
</feature>
<dbReference type="AlphaFoldDB" id="A0A9D2IZ54"/>
<dbReference type="Proteomes" id="UP000824035">
    <property type="component" value="Unassembled WGS sequence"/>
</dbReference>
<feature type="transmembrane region" description="Helical" evidence="1">
    <location>
        <begin position="165"/>
        <end position="185"/>
    </location>
</feature>
<reference evidence="2" key="2">
    <citation type="submission" date="2021-04" db="EMBL/GenBank/DDBJ databases">
        <authorList>
            <person name="Gilroy R."/>
        </authorList>
    </citation>
    <scope>NUCLEOTIDE SEQUENCE</scope>
    <source>
        <strain evidence="2">ChiGjej4B4-18154</strain>
    </source>
</reference>